<keyword evidence="2" id="KW-1185">Reference proteome</keyword>
<dbReference type="CDD" id="cd15482">
    <property type="entry name" value="Sialidase_non-viral"/>
    <property type="match status" value="1"/>
</dbReference>
<dbReference type="PROSITE" id="PS51318">
    <property type="entry name" value="TAT"/>
    <property type="match status" value="1"/>
</dbReference>
<dbReference type="Proteomes" id="UP000317178">
    <property type="component" value="Chromosome"/>
</dbReference>
<reference evidence="1 2" key="1">
    <citation type="submission" date="2019-02" db="EMBL/GenBank/DDBJ databases">
        <title>Deep-cultivation of Planctomycetes and their phenomic and genomic characterization uncovers novel biology.</title>
        <authorList>
            <person name="Wiegand S."/>
            <person name="Jogler M."/>
            <person name="Boedeker C."/>
            <person name="Pinto D."/>
            <person name="Vollmers J."/>
            <person name="Rivas-Marin E."/>
            <person name="Kohn T."/>
            <person name="Peeters S.H."/>
            <person name="Heuer A."/>
            <person name="Rast P."/>
            <person name="Oberbeckmann S."/>
            <person name="Bunk B."/>
            <person name="Jeske O."/>
            <person name="Meyerdierks A."/>
            <person name="Storesund J.E."/>
            <person name="Kallscheuer N."/>
            <person name="Luecker S."/>
            <person name="Lage O.M."/>
            <person name="Pohl T."/>
            <person name="Merkel B.J."/>
            <person name="Hornburger P."/>
            <person name="Mueller R.-W."/>
            <person name="Bruemmer F."/>
            <person name="Labrenz M."/>
            <person name="Spormann A.M."/>
            <person name="Op den Camp H."/>
            <person name="Overmann J."/>
            <person name="Amann R."/>
            <person name="Jetten M.S.M."/>
            <person name="Mascher T."/>
            <person name="Medema M.H."/>
            <person name="Devos D.P."/>
            <person name="Kaster A.-K."/>
            <person name="Ovreas L."/>
            <person name="Rohde M."/>
            <person name="Galperin M.Y."/>
            <person name="Jogler C."/>
        </authorList>
    </citation>
    <scope>NUCLEOTIDE SEQUENCE [LARGE SCALE GENOMIC DNA]</scope>
    <source>
        <strain evidence="1 2">Pla110</strain>
    </source>
</reference>
<evidence type="ECO:0008006" key="3">
    <source>
        <dbReference type="Google" id="ProtNLM"/>
    </source>
</evidence>
<dbReference type="InterPro" id="IPR006311">
    <property type="entry name" value="TAT_signal"/>
</dbReference>
<dbReference type="AlphaFoldDB" id="A0A518CRC8"/>
<evidence type="ECO:0000313" key="1">
    <source>
        <dbReference type="EMBL" id="QDU81773.1"/>
    </source>
</evidence>
<sequence length="420" mass="47134">MNPTEYSSFPNRREFLAQSAAAMALLSAGQLATAEQKENSGLIKSIESEILFNGRSGESRWFHPRACVVPTGQQDEVLMTLQSISGSDVFGPVHWTLSKDGGKSWSDPELISGLGRTPFDARHEVGVCDVTPQFHPQTNTSIAMGHNVFYRDGVLARPQLNRWPVYTIRNAEGAWSTPRKLTWEDPRGAFIYTSNCGQRVTLENGELLIPLTYGATVDEARSISTIRCQFDGEDITVVETGNALHNGVKRGLLEPSMIHYGDKFYVTIRAEDERGYVAVSDDGLQWEEQQAWSWEDGEPLVMSTTQQHWLEHSDALYLVYTRRAEENAKVIRYRAPIYMAQVDTQTMRLKRETEQVVLPLLGDPKNDPRGVALMGNFNITNVSPDQSWVTVGEHRPFGGYRGDTLLARINWSQPNQLVAK</sequence>
<gene>
    <name evidence="1" type="ORF">Pla110_35230</name>
</gene>
<dbReference type="InterPro" id="IPR036278">
    <property type="entry name" value="Sialidase_sf"/>
</dbReference>
<name>A0A518CRC8_9PLAN</name>
<evidence type="ECO:0000313" key="2">
    <source>
        <dbReference type="Proteomes" id="UP000317178"/>
    </source>
</evidence>
<accession>A0A518CRC8</accession>
<dbReference type="SUPFAM" id="SSF50939">
    <property type="entry name" value="Sialidases"/>
    <property type="match status" value="1"/>
</dbReference>
<dbReference type="Gene3D" id="2.120.10.10">
    <property type="match status" value="1"/>
</dbReference>
<dbReference type="KEGG" id="plon:Pla110_35230"/>
<dbReference type="EMBL" id="CP036281">
    <property type="protein sequence ID" value="QDU81773.1"/>
    <property type="molecule type" value="Genomic_DNA"/>
</dbReference>
<dbReference type="RefSeq" id="WP_144997396.1">
    <property type="nucleotide sequence ID" value="NZ_CP036281.1"/>
</dbReference>
<protein>
    <recommendedName>
        <fullName evidence="3">Sialidase domain-containing protein</fullName>
    </recommendedName>
</protein>
<organism evidence="1 2">
    <name type="scientific">Polystyrenella longa</name>
    <dbReference type="NCBI Taxonomy" id="2528007"/>
    <lineage>
        <taxon>Bacteria</taxon>
        <taxon>Pseudomonadati</taxon>
        <taxon>Planctomycetota</taxon>
        <taxon>Planctomycetia</taxon>
        <taxon>Planctomycetales</taxon>
        <taxon>Planctomycetaceae</taxon>
        <taxon>Polystyrenella</taxon>
    </lineage>
</organism>
<dbReference type="OrthoDB" id="263988at2"/>
<proteinExistence type="predicted"/>